<evidence type="ECO:0000256" key="1">
    <source>
        <dbReference type="SAM" id="Phobius"/>
    </source>
</evidence>
<dbReference type="EMBL" id="CP104874">
    <property type="protein sequence ID" value="WWF06301.1"/>
    <property type="molecule type" value="Genomic_DNA"/>
</dbReference>
<dbReference type="Proteomes" id="UP001381003">
    <property type="component" value="Chromosome"/>
</dbReference>
<proteinExistence type="predicted"/>
<feature type="transmembrane region" description="Helical" evidence="1">
    <location>
        <begin position="23"/>
        <end position="44"/>
    </location>
</feature>
<name>A0ABZ2FJ99_9MICO</name>
<evidence type="ECO:0008006" key="4">
    <source>
        <dbReference type="Google" id="ProtNLM"/>
    </source>
</evidence>
<gene>
    <name evidence="2" type="ORF">N5P18_05355</name>
</gene>
<organism evidence="2 3">
    <name type="scientific">Janibacter terrae</name>
    <dbReference type="NCBI Taxonomy" id="103817"/>
    <lineage>
        <taxon>Bacteria</taxon>
        <taxon>Bacillati</taxon>
        <taxon>Actinomycetota</taxon>
        <taxon>Actinomycetes</taxon>
        <taxon>Micrococcales</taxon>
        <taxon>Intrasporangiaceae</taxon>
        <taxon>Janibacter</taxon>
    </lineage>
</organism>
<sequence length="54" mass="5237">MTIALSGAGSGVMSGVVMASTSYAALTLAGGLLALLLVPVLLWAKGVSAPPVPR</sequence>
<keyword evidence="1" id="KW-0472">Membrane</keyword>
<keyword evidence="1" id="KW-1133">Transmembrane helix</keyword>
<dbReference type="RefSeq" id="WP_338538921.1">
    <property type="nucleotide sequence ID" value="NZ_CP104874.1"/>
</dbReference>
<keyword evidence="3" id="KW-1185">Reference proteome</keyword>
<accession>A0ABZ2FJ99</accession>
<keyword evidence="1" id="KW-0812">Transmembrane</keyword>
<evidence type="ECO:0000313" key="2">
    <source>
        <dbReference type="EMBL" id="WWF06301.1"/>
    </source>
</evidence>
<reference evidence="2 3" key="1">
    <citation type="submission" date="2022-09" db="EMBL/GenBank/DDBJ databases">
        <title>Complete genome sequence of Janibacter terrae strain COS04-44, PCL-degrading bacteria isolated from oil spilled coast.</title>
        <authorList>
            <person name="Park H."/>
            <person name="Kim J.Y."/>
            <person name="An S.H."/>
            <person name="Lee C.M."/>
            <person name="Weon H.-Y."/>
        </authorList>
    </citation>
    <scope>NUCLEOTIDE SEQUENCE [LARGE SCALE GENOMIC DNA]</scope>
    <source>
        <strain evidence="2 3">COS04-44</strain>
    </source>
</reference>
<protein>
    <recommendedName>
        <fullName evidence="4">MFS transporter</fullName>
    </recommendedName>
</protein>
<evidence type="ECO:0000313" key="3">
    <source>
        <dbReference type="Proteomes" id="UP001381003"/>
    </source>
</evidence>